<dbReference type="InterPro" id="IPR004104">
    <property type="entry name" value="Gfo/Idh/MocA-like_OxRdtase_C"/>
</dbReference>
<dbReference type="InterPro" id="IPR051450">
    <property type="entry name" value="Gfo/Idh/MocA_Oxidoreductases"/>
</dbReference>
<dbReference type="Gene3D" id="3.40.50.720">
    <property type="entry name" value="NAD(P)-binding Rossmann-like Domain"/>
    <property type="match status" value="1"/>
</dbReference>
<dbReference type="GO" id="GO:0000166">
    <property type="term" value="F:nucleotide binding"/>
    <property type="evidence" value="ECO:0007669"/>
    <property type="project" value="InterPro"/>
</dbReference>
<comment type="similarity">
    <text evidence="1">Belongs to the Gfo/Idh/MocA family.</text>
</comment>
<feature type="domain" description="Gfo/Idh/MocA-like oxidoreductase C-terminal" evidence="3">
    <location>
        <begin position="164"/>
        <end position="371"/>
    </location>
</feature>
<dbReference type="EMBL" id="SMRT01000006">
    <property type="protein sequence ID" value="TDF97223.1"/>
    <property type="molecule type" value="Genomic_DNA"/>
</dbReference>
<dbReference type="Pfam" id="PF01408">
    <property type="entry name" value="GFO_IDH_MocA"/>
    <property type="match status" value="1"/>
</dbReference>
<keyword evidence="5" id="KW-1185">Reference proteome</keyword>
<accession>A0A4R5KNH7</accession>
<evidence type="ECO:0000256" key="1">
    <source>
        <dbReference type="ARBA" id="ARBA00010928"/>
    </source>
</evidence>
<dbReference type="Pfam" id="PF02894">
    <property type="entry name" value="GFO_IDH_MocA_C"/>
    <property type="match status" value="1"/>
</dbReference>
<dbReference type="Proteomes" id="UP000295636">
    <property type="component" value="Unassembled WGS sequence"/>
</dbReference>
<comment type="caution">
    <text evidence="4">The sequence shown here is derived from an EMBL/GenBank/DDBJ whole genome shotgun (WGS) entry which is preliminary data.</text>
</comment>
<evidence type="ECO:0000259" key="2">
    <source>
        <dbReference type="Pfam" id="PF01408"/>
    </source>
</evidence>
<evidence type="ECO:0000313" key="5">
    <source>
        <dbReference type="Proteomes" id="UP000295636"/>
    </source>
</evidence>
<dbReference type="Gene3D" id="3.30.360.10">
    <property type="entry name" value="Dihydrodipicolinate Reductase, domain 2"/>
    <property type="match status" value="1"/>
</dbReference>
<evidence type="ECO:0000259" key="3">
    <source>
        <dbReference type="Pfam" id="PF02894"/>
    </source>
</evidence>
<proteinExistence type="inferred from homology"/>
<dbReference type="InterPro" id="IPR036291">
    <property type="entry name" value="NAD(P)-bd_dom_sf"/>
</dbReference>
<dbReference type="InterPro" id="IPR000683">
    <property type="entry name" value="Gfo/Idh/MocA-like_OxRdtase_N"/>
</dbReference>
<organism evidence="4 5">
    <name type="scientific">Paenibacillus piri</name>
    <dbReference type="NCBI Taxonomy" id="2547395"/>
    <lineage>
        <taxon>Bacteria</taxon>
        <taxon>Bacillati</taxon>
        <taxon>Bacillota</taxon>
        <taxon>Bacilli</taxon>
        <taxon>Bacillales</taxon>
        <taxon>Paenibacillaceae</taxon>
        <taxon>Paenibacillus</taxon>
    </lineage>
</organism>
<feature type="domain" description="Gfo/Idh/MocA-like oxidoreductase N-terminal" evidence="2">
    <location>
        <begin position="32"/>
        <end position="149"/>
    </location>
</feature>
<sequence>MFQRKPGKRLILNDDSGCFASICEAIRGMVMMKIAVIGAGETGKRYVQHLLNAGQTEIAGVYDTQLEAASALAQRCGCPAFPSMEALDAALPRDTVYNCLGLPEDSQMPYLFRALAGGRQVIARMPAADSVEDVQALLEAAEAHGGRLLFSHPERFYYHNIDLKHRIEAGSIGRIGTINVKRYLPLRPTAFRQDESGASGVHWMGGNYSCAGEPKDGALFGLALHDIDLLRWTLGEVANVYAMHTASGESDYVLVTLKFRQGSIANIEAYRGYPGGYTAAVEYAGSKGVIRYDNRKTNALQIHKTENSASWPHNTQFSPSFRHPELDELVHLLSCLRNGSQPMMTVEDVRETLKVVHAAQQSIRTGQPVQLGVDRVNGIPGFHGEANGGGEHA</sequence>
<dbReference type="OrthoDB" id="9815825at2"/>
<gene>
    <name evidence="4" type="ORF">E1757_15470</name>
</gene>
<dbReference type="SUPFAM" id="SSF55347">
    <property type="entry name" value="Glyceraldehyde-3-phosphate dehydrogenase-like, C-terminal domain"/>
    <property type="match status" value="1"/>
</dbReference>
<protein>
    <submittedName>
        <fullName evidence="4">Gfo/Idh/MocA family oxidoreductase</fullName>
    </submittedName>
</protein>
<dbReference type="PANTHER" id="PTHR43377:SF1">
    <property type="entry name" value="BILIVERDIN REDUCTASE A"/>
    <property type="match status" value="1"/>
</dbReference>
<dbReference type="PANTHER" id="PTHR43377">
    <property type="entry name" value="BILIVERDIN REDUCTASE A"/>
    <property type="match status" value="1"/>
</dbReference>
<evidence type="ECO:0000313" key="4">
    <source>
        <dbReference type="EMBL" id="TDF97223.1"/>
    </source>
</evidence>
<dbReference type="SUPFAM" id="SSF51735">
    <property type="entry name" value="NAD(P)-binding Rossmann-fold domains"/>
    <property type="match status" value="1"/>
</dbReference>
<dbReference type="AlphaFoldDB" id="A0A4R5KNH7"/>
<reference evidence="4 5" key="1">
    <citation type="submission" date="2019-03" db="EMBL/GenBank/DDBJ databases">
        <title>This is whole genome sequence of Paenibacillus sp MS74 strain.</title>
        <authorList>
            <person name="Trinh H.N."/>
        </authorList>
    </citation>
    <scope>NUCLEOTIDE SEQUENCE [LARGE SCALE GENOMIC DNA]</scope>
    <source>
        <strain evidence="4 5">MS74</strain>
    </source>
</reference>
<name>A0A4R5KNH7_9BACL</name>